<comment type="caution">
    <text evidence="1">The sequence shown here is derived from an EMBL/GenBank/DDBJ whole genome shotgun (WGS) entry which is preliminary data.</text>
</comment>
<dbReference type="AlphaFoldDB" id="D2MPW1"/>
<dbReference type="EMBL" id="ADFR01000014">
    <property type="protein sequence ID" value="EFC05414.1"/>
    <property type="molecule type" value="Genomic_DNA"/>
</dbReference>
<dbReference type="RefSeq" id="WP_006627424.1">
    <property type="nucleotide sequence ID" value="NZ_ADFR01000014.1"/>
</dbReference>
<organism evidence="1 2">
    <name type="scientific">Bulleidia extructa W1219</name>
    <dbReference type="NCBI Taxonomy" id="679192"/>
    <lineage>
        <taxon>Bacteria</taxon>
        <taxon>Bacillati</taxon>
        <taxon>Bacillota</taxon>
        <taxon>Erysipelotrichia</taxon>
        <taxon>Erysipelotrichales</taxon>
        <taxon>Erysipelotrichaceae</taxon>
        <taxon>Bulleidia</taxon>
    </lineage>
</organism>
<reference evidence="2" key="1">
    <citation type="submission" date="2009-12" db="EMBL/GenBank/DDBJ databases">
        <title>Sequence of Clostridiales genomosp. BVAB3 str. UPII9-5.</title>
        <authorList>
            <person name="Madupu R."/>
            <person name="Durkin A.S."/>
            <person name="Torralba M."/>
            <person name="Methe B."/>
            <person name="Sutton G.G."/>
            <person name="Strausberg R.L."/>
            <person name="Nelson K.E."/>
        </authorList>
    </citation>
    <scope>NUCLEOTIDE SEQUENCE [LARGE SCALE GENOMIC DNA]</scope>
    <source>
        <strain evidence="2">W1219</strain>
    </source>
</reference>
<protein>
    <submittedName>
        <fullName evidence="1">Uncharacterized protein</fullName>
    </submittedName>
</protein>
<accession>D2MPW1</accession>
<name>D2MPW1_9FIRM</name>
<dbReference type="STRING" id="679192.HMPREF9013_0350"/>
<keyword evidence="2" id="KW-1185">Reference proteome</keyword>
<gene>
    <name evidence="1" type="ORF">HMPREF9013_0350</name>
</gene>
<evidence type="ECO:0000313" key="1">
    <source>
        <dbReference type="EMBL" id="EFC05414.1"/>
    </source>
</evidence>
<evidence type="ECO:0000313" key="2">
    <source>
        <dbReference type="Proteomes" id="UP000005017"/>
    </source>
</evidence>
<dbReference type="OrthoDB" id="5321814at2"/>
<proteinExistence type="predicted"/>
<dbReference type="Proteomes" id="UP000005017">
    <property type="component" value="Unassembled WGS sequence"/>
</dbReference>
<dbReference type="eggNOG" id="ENOG5032S0R">
    <property type="taxonomic scope" value="Bacteria"/>
</dbReference>
<sequence>MSLLQKCWQFLVNHFEDNHSLIHFELTATQWKALVREHLTPIIEKELQVKQIADFVWASEYNSLGMRKVISFFYLNNAYATFKWGWNFEFIPKCSGSKVVWARTDKSIHTHVYELSKDFYNSDGTNRKKREAYDRTIVSRYFVIEKNAKNVIEKIVKDHKKTLKYLLPTIQEYYRSTETMELILRRIDLNLENPYYRFINPGLLISKVFILYYLKSKEKAISDFEKISFQCEDIKNQYYKKLLSMEEYRQKR</sequence>